<dbReference type="PANTHER" id="PTHR38928:SF7">
    <property type="entry name" value="ARGOS7"/>
    <property type="match status" value="1"/>
</dbReference>
<keyword evidence="1" id="KW-0472">Membrane</keyword>
<dbReference type="KEGG" id="aprc:113852246"/>
<keyword evidence="1" id="KW-0812">Transmembrane</keyword>
<organism evidence="2 3">
    <name type="scientific">Abrus precatorius</name>
    <name type="common">Indian licorice</name>
    <name type="synonym">Glycine abrus</name>
    <dbReference type="NCBI Taxonomy" id="3816"/>
    <lineage>
        <taxon>Eukaryota</taxon>
        <taxon>Viridiplantae</taxon>
        <taxon>Streptophyta</taxon>
        <taxon>Embryophyta</taxon>
        <taxon>Tracheophyta</taxon>
        <taxon>Spermatophyta</taxon>
        <taxon>Magnoliopsida</taxon>
        <taxon>eudicotyledons</taxon>
        <taxon>Gunneridae</taxon>
        <taxon>Pentapetalae</taxon>
        <taxon>rosids</taxon>
        <taxon>fabids</taxon>
        <taxon>Fabales</taxon>
        <taxon>Fabaceae</taxon>
        <taxon>Papilionoideae</taxon>
        <taxon>50 kb inversion clade</taxon>
        <taxon>NPAAA clade</taxon>
        <taxon>indigoferoid/millettioid clade</taxon>
        <taxon>Abreae</taxon>
        <taxon>Abrus</taxon>
    </lineage>
</organism>
<gene>
    <name evidence="3" type="primary">LOC113852246</name>
</gene>
<dbReference type="PANTHER" id="PTHR38928">
    <property type="entry name" value="ARGOS7"/>
    <property type="match status" value="1"/>
</dbReference>
<proteinExistence type="predicted"/>
<dbReference type="Proteomes" id="UP000694853">
    <property type="component" value="Unplaced"/>
</dbReference>
<accession>A0A8B8K5B2</accession>
<reference evidence="3" key="2">
    <citation type="submission" date="2025-08" db="UniProtKB">
        <authorList>
            <consortium name="RefSeq"/>
        </authorList>
    </citation>
    <scope>IDENTIFICATION</scope>
    <source>
        <tissue evidence="3">Young leaves</tissue>
    </source>
</reference>
<keyword evidence="1" id="KW-1133">Transmembrane helix</keyword>
<evidence type="ECO:0000256" key="1">
    <source>
        <dbReference type="SAM" id="Phobius"/>
    </source>
</evidence>
<keyword evidence="2" id="KW-1185">Reference proteome</keyword>
<protein>
    <submittedName>
        <fullName evidence="3">Protein ORGAN SIZE RELATED 1-like</fullName>
    </submittedName>
</protein>
<sequence length="108" mass="12154">MVRFSVMLLVVLTFFILVLPVMLPPLPPPPLMLLLVPVFIMALLFLLAFSPSKVPTLAVVAACFEWYLEYDSMTRLTVSPLEGSGLLKKKDHKSSPFKELQEGKYLMV</sequence>
<dbReference type="RefSeq" id="XP_027338288.1">
    <property type="nucleotide sequence ID" value="XM_027482487.1"/>
</dbReference>
<dbReference type="GeneID" id="113852246"/>
<evidence type="ECO:0000313" key="2">
    <source>
        <dbReference type="Proteomes" id="UP000694853"/>
    </source>
</evidence>
<dbReference type="AlphaFoldDB" id="A0A8B8K5B2"/>
<name>A0A8B8K5B2_ABRPR</name>
<feature type="transmembrane region" description="Helical" evidence="1">
    <location>
        <begin position="30"/>
        <end position="49"/>
    </location>
</feature>
<evidence type="ECO:0000313" key="3">
    <source>
        <dbReference type="RefSeq" id="XP_027338288.1"/>
    </source>
</evidence>
<reference evidence="2" key="1">
    <citation type="journal article" date="2019" name="Toxins">
        <title>Detection of Abrin-Like and Prepropulchellin-Like Toxin Genes and Transcripts Using Whole Genome Sequencing and Full-Length Transcript Sequencing of Abrus precatorius.</title>
        <authorList>
            <person name="Hovde B.T."/>
            <person name="Daligault H.E."/>
            <person name="Hanschen E.R."/>
            <person name="Kunde Y.A."/>
            <person name="Johnson M.B."/>
            <person name="Starkenburg S.R."/>
            <person name="Johnson S.L."/>
        </authorList>
    </citation>
    <scope>NUCLEOTIDE SEQUENCE [LARGE SCALE GENOMIC DNA]</scope>
</reference>